<reference evidence="2" key="1">
    <citation type="submission" date="2018-02" db="EMBL/GenBank/DDBJ databases">
        <authorList>
            <person name="Cohen D.B."/>
            <person name="Kent A.D."/>
        </authorList>
    </citation>
    <scope>NUCLEOTIDE SEQUENCE</scope>
</reference>
<accession>A0A2N9GNF0</accession>
<dbReference type="EMBL" id="OIVN01002157">
    <property type="protein sequence ID" value="SPD01095.1"/>
    <property type="molecule type" value="Genomic_DNA"/>
</dbReference>
<evidence type="ECO:0000313" key="2">
    <source>
        <dbReference type="EMBL" id="SPD01095.1"/>
    </source>
</evidence>
<feature type="region of interest" description="Disordered" evidence="1">
    <location>
        <begin position="1"/>
        <end position="23"/>
    </location>
</feature>
<evidence type="ECO:0000256" key="1">
    <source>
        <dbReference type="SAM" id="MobiDB-lite"/>
    </source>
</evidence>
<protein>
    <submittedName>
        <fullName evidence="2">Uncharacterized protein</fullName>
    </submittedName>
</protein>
<organism evidence="2">
    <name type="scientific">Fagus sylvatica</name>
    <name type="common">Beechnut</name>
    <dbReference type="NCBI Taxonomy" id="28930"/>
    <lineage>
        <taxon>Eukaryota</taxon>
        <taxon>Viridiplantae</taxon>
        <taxon>Streptophyta</taxon>
        <taxon>Embryophyta</taxon>
        <taxon>Tracheophyta</taxon>
        <taxon>Spermatophyta</taxon>
        <taxon>Magnoliopsida</taxon>
        <taxon>eudicotyledons</taxon>
        <taxon>Gunneridae</taxon>
        <taxon>Pentapetalae</taxon>
        <taxon>rosids</taxon>
        <taxon>fabids</taxon>
        <taxon>Fagales</taxon>
        <taxon>Fagaceae</taxon>
        <taxon>Fagus</taxon>
    </lineage>
</organism>
<feature type="region of interest" description="Disordered" evidence="1">
    <location>
        <begin position="36"/>
        <end position="65"/>
    </location>
</feature>
<sequence>MITADSVVTGVVWPGESSSSKQDKFAVAVNQGVGHGFSMSQSGEADGGTLGSSRDNSDKSDDNEIEGEIMEITEDMVPAEAKRVKRLISLGVKSIGHQWICLGR</sequence>
<proteinExistence type="predicted"/>
<gene>
    <name evidence="2" type="ORF">FSB_LOCUS28977</name>
</gene>
<dbReference type="AlphaFoldDB" id="A0A2N9GNF0"/>
<name>A0A2N9GNF0_FAGSY</name>